<sequence>MILDNHTYQWKSVQEQVSFWTTFARNFPDDGSIVLDLVNEPGGFNDPVLTNDWMQWIRDAKLVISGLPKNGVNHPMAIQYPQWSAAFRFDKAEPISGIVIALVALSIVKRTGHLIRSIAPTSMLTGTGTRDPAAPTRSVKRSGG</sequence>
<feature type="region of interest" description="Disordered" evidence="4">
    <location>
        <begin position="125"/>
        <end position="144"/>
    </location>
</feature>
<protein>
    <recommendedName>
        <fullName evidence="5">Glycoside hydrolase family 5 domain-containing protein</fullName>
    </recommendedName>
</protein>
<evidence type="ECO:0000256" key="4">
    <source>
        <dbReference type="SAM" id="MobiDB-lite"/>
    </source>
</evidence>
<evidence type="ECO:0000259" key="5">
    <source>
        <dbReference type="Pfam" id="PF00150"/>
    </source>
</evidence>
<evidence type="ECO:0000256" key="2">
    <source>
        <dbReference type="ARBA" id="ARBA00023295"/>
    </source>
</evidence>
<evidence type="ECO:0000313" key="7">
    <source>
        <dbReference type="Proteomes" id="UP000527143"/>
    </source>
</evidence>
<dbReference type="GO" id="GO:0004553">
    <property type="term" value="F:hydrolase activity, hydrolyzing O-glycosyl compounds"/>
    <property type="evidence" value="ECO:0007669"/>
    <property type="project" value="InterPro"/>
</dbReference>
<keyword evidence="7" id="KW-1185">Reference proteome</keyword>
<dbReference type="Pfam" id="PF00150">
    <property type="entry name" value="Cellulase"/>
    <property type="match status" value="1"/>
</dbReference>
<keyword evidence="1 3" id="KW-0378">Hydrolase</keyword>
<reference evidence="6 7" key="1">
    <citation type="submission" date="2020-08" db="EMBL/GenBank/DDBJ databases">
        <title>Genomic Encyclopedia of Type Strains, Phase IV (KMG-IV): sequencing the most valuable type-strain genomes for metagenomic binning, comparative biology and taxonomic classification.</title>
        <authorList>
            <person name="Goeker M."/>
        </authorList>
    </citation>
    <scope>NUCLEOTIDE SEQUENCE [LARGE SCALE GENOMIC DNA]</scope>
    <source>
        <strain evidence="6 7">DSM 26736</strain>
    </source>
</reference>
<dbReference type="InterPro" id="IPR001547">
    <property type="entry name" value="Glyco_hydro_5"/>
</dbReference>
<dbReference type="GO" id="GO:0000272">
    <property type="term" value="P:polysaccharide catabolic process"/>
    <property type="evidence" value="ECO:0007669"/>
    <property type="project" value="InterPro"/>
</dbReference>
<evidence type="ECO:0000313" key="6">
    <source>
        <dbReference type="EMBL" id="MBB5712964.1"/>
    </source>
</evidence>
<comment type="caution">
    <text evidence="6">The sequence shown here is derived from an EMBL/GenBank/DDBJ whole genome shotgun (WGS) entry which is preliminary data.</text>
</comment>
<dbReference type="AlphaFoldDB" id="A0A840YTF7"/>
<dbReference type="SUPFAM" id="SSF51445">
    <property type="entry name" value="(Trans)glycosidases"/>
    <property type="match status" value="1"/>
</dbReference>
<feature type="domain" description="Glycoside hydrolase family 5" evidence="5">
    <location>
        <begin position="3"/>
        <end position="89"/>
    </location>
</feature>
<name>A0A840YTF7_9SPHN</name>
<comment type="similarity">
    <text evidence="3">Belongs to the glycosyl hydrolase 5 (cellulase A) family.</text>
</comment>
<accession>A0A840YTF7</accession>
<dbReference type="Proteomes" id="UP000527143">
    <property type="component" value="Unassembled WGS sequence"/>
</dbReference>
<keyword evidence="2 3" id="KW-0326">Glycosidase</keyword>
<evidence type="ECO:0000256" key="1">
    <source>
        <dbReference type="ARBA" id="ARBA00022801"/>
    </source>
</evidence>
<gene>
    <name evidence="6" type="ORF">FHT02_004226</name>
</gene>
<dbReference type="Gene3D" id="3.20.20.80">
    <property type="entry name" value="Glycosidases"/>
    <property type="match status" value="1"/>
</dbReference>
<proteinExistence type="inferred from homology"/>
<dbReference type="EMBL" id="JACIJF010000032">
    <property type="protein sequence ID" value="MBB5712964.1"/>
    <property type="molecule type" value="Genomic_DNA"/>
</dbReference>
<evidence type="ECO:0000256" key="3">
    <source>
        <dbReference type="RuleBase" id="RU361153"/>
    </source>
</evidence>
<dbReference type="InterPro" id="IPR017853">
    <property type="entry name" value="GH"/>
</dbReference>
<organism evidence="6 7">
    <name type="scientific">Sphingomonas xinjiangensis</name>
    <dbReference type="NCBI Taxonomy" id="643568"/>
    <lineage>
        <taxon>Bacteria</taxon>
        <taxon>Pseudomonadati</taxon>
        <taxon>Pseudomonadota</taxon>
        <taxon>Alphaproteobacteria</taxon>
        <taxon>Sphingomonadales</taxon>
        <taxon>Sphingomonadaceae</taxon>
        <taxon>Sphingomonas</taxon>
    </lineage>
</organism>